<dbReference type="Proteomes" id="UP000283003">
    <property type="component" value="Unassembled WGS sequence"/>
</dbReference>
<feature type="domain" description="HTH lysR-type" evidence="5">
    <location>
        <begin position="1"/>
        <end position="59"/>
    </location>
</feature>
<dbReference type="InterPro" id="IPR058163">
    <property type="entry name" value="LysR-type_TF_proteobact-type"/>
</dbReference>
<dbReference type="GO" id="GO:0003700">
    <property type="term" value="F:DNA-binding transcription factor activity"/>
    <property type="evidence" value="ECO:0007669"/>
    <property type="project" value="InterPro"/>
</dbReference>
<keyword evidence="7" id="KW-1185">Reference proteome</keyword>
<dbReference type="SUPFAM" id="SSF46785">
    <property type="entry name" value="Winged helix' DNA-binding domain"/>
    <property type="match status" value="1"/>
</dbReference>
<dbReference type="PANTHER" id="PTHR30537">
    <property type="entry name" value="HTH-TYPE TRANSCRIPTIONAL REGULATOR"/>
    <property type="match status" value="1"/>
</dbReference>
<dbReference type="InterPro" id="IPR005119">
    <property type="entry name" value="LysR_subst-bd"/>
</dbReference>
<evidence type="ECO:0000313" key="7">
    <source>
        <dbReference type="Proteomes" id="UP000283003"/>
    </source>
</evidence>
<dbReference type="Gene3D" id="1.10.10.10">
    <property type="entry name" value="Winged helix-like DNA-binding domain superfamily/Winged helix DNA-binding domain"/>
    <property type="match status" value="1"/>
</dbReference>
<dbReference type="Gene3D" id="3.40.190.290">
    <property type="match status" value="1"/>
</dbReference>
<organism evidence="6 7">
    <name type="scientific">Croceicoccus ponticola</name>
    <dbReference type="NCBI Taxonomy" id="2217664"/>
    <lineage>
        <taxon>Bacteria</taxon>
        <taxon>Pseudomonadati</taxon>
        <taxon>Pseudomonadota</taxon>
        <taxon>Alphaproteobacteria</taxon>
        <taxon>Sphingomonadales</taxon>
        <taxon>Erythrobacteraceae</taxon>
        <taxon>Croceicoccus</taxon>
    </lineage>
</organism>
<dbReference type="InterPro" id="IPR036388">
    <property type="entry name" value="WH-like_DNA-bd_sf"/>
</dbReference>
<dbReference type="OrthoDB" id="9786526at2"/>
<dbReference type="PRINTS" id="PR00039">
    <property type="entry name" value="HTHLYSR"/>
</dbReference>
<dbReference type="GO" id="GO:0043565">
    <property type="term" value="F:sequence-specific DNA binding"/>
    <property type="evidence" value="ECO:0007669"/>
    <property type="project" value="TreeGrafter"/>
</dbReference>
<dbReference type="InterPro" id="IPR036390">
    <property type="entry name" value="WH_DNA-bd_sf"/>
</dbReference>
<keyword evidence="2" id="KW-0805">Transcription regulation</keyword>
<dbReference type="RefSeq" id="WP_127610855.1">
    <property type="nucleotide sequence ID" value="NZ_RXOL01000001.1"/>
</dbReference>
<dbReference type="FunFam" id="1.10.10.10:FF:000001">
    <property type="entry name" value="LysR family transcriptional regulator"/>
    <property type="match status" value="1"/>
</dbReference>
<dbReference type="PANTHER" id="PTHR30537:SF5">
    <property type="entry name" value="HTH-TYPE TRANSCRIPTIONAL ACTIVATOR TTDR-RELATED"/>
    <property type="match status" value="1"/>
</dbReference>
<dbReference type="AlphaFoldDB" id="A0A437GZ91"/>
<dbReference type="InterPro" id="IPR000847">
    <property type="entry name" value="LysR_HTH_N"/>
</dbReference>
<gene>
    <name evidence="6" type="ORF">EKN06_00035</name>
</gene>
<evidence type="ECO:0000256" key="4">
    <source>
        <dbReference type="ARBA" id="ARBA00023163"/>
    </source>
</evidence>
<evidence type="ECO:0000259" key="5">
    <source>
        <dbReference type="PROSITE" id="PS50931"/>
    </source>
</evidence>
<dbReference type="EMBL" id="RXOL01000001">
    <property type="protein sequence ID" value="RVQ68668.1"/>
    <property type="molecule type" value="Genomic_DNA"/>
</dbReference>
<accession>A0A437GZ91</accession>
<proteinExistence type="inferred from homology"/>
<comment type="caution">
    <text evidence="6">The sequence shown here is derived from an EMBL/GenBank/DDBJ whole genome shotgun (WGS) entry which is preliminary data.</text>
</comment>
<evidence type="ECO:0000256" key="1">
    <source>
        <dbReference type="ARBA" id="ARBA00009437"/>
    </source>
</evidence>
<dbReference type="SUPFAM" id="SSF53850">
    <property type="entry name" value="Periplasmic binding protein-like II"/>
    <property type="match status" value="1"/>
</dbReference>
<dbReference type="Pfam" id="PF00126">
    <property type="entry name" value="HTH_1"/>
    <property type="match status" value="1"/>
</dbReference>
<evidence type="ECO:0000313" key="6">
    <source>
        <dbReference type="EMBL" id="RVQ68668.1"/>
    </source>
</evidence>
<dbReference type="Pfam" id="PF03466">
    <property type="entry name" value="LysR_substrate"/>
    <property type="match status" value="1"/>
</dbReference>
<name>A0A437GZ91_9SPHN</name>
<comment type="similarity">
    <text evidence="1">Belongs to the LysR transcriptional regulatory family.</text>
</comment>
<sequence length="297" mass="31619">MDRFETLAAFVAVADRGSFVAAARTLETSPPAITRAVASLERHLGVTLFHRSTRAVSLTDDGAALLDRARRILVDLREAERIVMGGRSVPRGQVFLTAPVMFGRMHVLPVVSALLAKHDGLSARMMLVDRNVRIVEEGIDLAVRIGAVADSALRAITIGSVRQTVVASPGYLAEHGVPVVPADLTHHRCIVTSGVRAGAAWSFEANGGAVVDVAPRLTVNTIDATVAAAEAGLGVANLLSYQTADPIAAGRLVRVLDDQAPVPMPVTLLFEAGRAAMPAVRLLIEAMKERAREHEWR</sequence>
<dbReference type="PROSITE" id="PS50931">
    <property type="entry name" value="HTH_LYSR"/>
    <property type="match status" value="1"/>
</dbReference>
<evidence type="ECO:0000256" key="3">
    <source>
        <dbReference type="ARBA" id="ARBA00023125"/>
    </source>
</evidence>
<keyword evidence="4" id="KW-0804">Transcription</keyword>
<reference evidence="6 7" key="1">
    <citation type="submission" date="2018-12" db="EMBL/GenBank/DDBJ databases">
        <title>Croceicoccus ponticola sp. nov., a lipolytic bacterium isolated from seawater.</title>
        <authorList>
            <person name="Yoon J.-H."/>
        </authorList>
    </citation>
    <scope>NUCLEOTIDE SEQUENCE [LARGE SCALE GENOMIC DNA]</scope>
    <source>
        <strain evidence="6 7">GM-16</strain>
    </source>
</reference>
<keyword evidence="3" id="KW-0238">DNA-binding</keyword>
<dbReference type="GO" id="GO:0006351">
    <property type="term" value="P:DNA-templated transcription"/>
    <property type="evidence" value="ECO:0007669"/>
    <property type="project" value="TreeGrafter"/>
</dbReference>
<evidence type="ECO:0000256" key="2">
    <source>
        <dbReference type="ARBA" id="ARBA00023015"/>
    </source>
</evidence>
<protein>
    <submittedName>
        <fullName evidence="6">LysR family transcriptional regulator</fullName>
    </submittedName>
</protein>